<sequence length="60" mass="6238">MAFAPEEPSGDSRSGGVRGCPSGSPGRCLGWHCFSNALEAPEGQGSEDLGLNGVERFLEQ</sequence>
<reference evidence="2" key="2">
    <citation type="submission" date="2025-08" db="UniProtKB">
        <authorList>
            <consortium name="Ensembl"/>
        </authorList>
    </citation>
    <scope>IDENTIFICATION</scope>
</reference>
<dbReference type="Proteomes" id="UP000233100">
    <property type="component" value="Chromosome 3"/>
</dbReference>
<dbReference type="GeneTree" id="ENSGT00910000148821"/>
<evidence type="ECO:0000313" key="2">
    <source>
        <dbReference type="Ensembl" id="ENSMFAP00000050819.1"/>
    </source>
</evidence>
<evidence type="ECO:0000313" key="3">
    <source>
        <dbReference type="Proteomes" id="UP000233100"/>
    </source>
</evidence>
<name>A0A7N9CIS3_MACFA</name>
<dbReference type="AlphaFoldDB" id="A0A7N9CIS3"/>
<keyword evidence="3" id="KW-1185">Reference proteome</keyword>
<dbReference type="Ensembl" id="ENSMFAT00000079983.1">
    <property type="protein sequence ID" value="ENSMFAP00000050819.1"/>
    <property type="gene ID" value="ENSMFAG00000061035.1"/>
</dbReference>
<evidence type="ECO:0000256" key="1">
    <source>
        <dbReference type="SAM" id="MobiDB-lite"/>
    </source>
</evidence>
<feature type="region of interest" description="Disordered" evidence="1">
    <location>
        <begin position="1"/>
        <end position="22"/>
    </location>
</feature>
<organism evidence="2 3">
    <name type="scientific">Macaca fascicularis</name>
    <name type="common">Crab-eating macaque</name>
    <name type="synonym">Cynomolgus monkey</name>
    <dbReference type="NCBI Taxonomy" id="9541"/>
    <lineage>
        <taxon>Eukaryota</taxon>
        <taxon>Metazoa</taxon>
        <taxon>Chordata</taxon>
        <taxon>Craniata</taxon>
        <taxon>Vertebrata</taxon>
        <taxon>Euteleostomi</taxon>
        <taxon>Mammalia</taxon>
        <taxon>Eutheria</taxon>
        <taxon>Euarchontoglires</taxon>
        <taxon>Primates</taxon>
        <taxon>Haplorrhini</taxon>
        <taxon>Catarrhini</taxon>
        <taxon>Cercopithecidae</taxon>
        <taxon>Cercopithecinae</taxon>
        <taxon>Macaca</taxon>
    </lineage>
</organism>
<proteinExistence type="predicted"/>
<reference evidence="2 3" key="1">
    <citation type="submission" date="2013-03" db="EMBL/GenBank/DDBJ databases">
        <authorList>
            <person name="Warren W."/>
            <person name="Wilson R.K."/>
        </authorList>
    </citation>
    <scope>NUCLEOTIDE SEQUENCE</scope>
</reference>
<protein>
    <submittedName>
        <fullName evidence="2">Uncharacterized protein</fullName>
    </submittedName>
</protein>
<accession>A0A7N9CIS3</accession>
<reference evidence="2" key="3">
    <citation type="submission" date="2025-09" db="UniProtKB">
        <authorList>
            <consortium name="Ensembl"/>
        </authorList>
    </citation>
    <scope>IDENTIFICATION</scope>
</reference>